<keyword evidence="3" id="KW-1185">Reference proteome</keyword>
<dbReference type="InterPro" id="IPR006059">
    <property type="entry name" value="SBP"/>
</dbReference>
<dbReference type="PANTHER" id="PTHR43649">
    <property type="entry name" value="ARABINOSE-BINDING PROTEIN-RELATED"/>
    <property type="match status" value="1"/>
</dbReference>
<dbReference type="AlphaFoldDB" id="A0A917G4I9"/>
<feature type="domain" description="DUF3502" evidence="1">
    <location>
        <begin position="434"/>
        <end position="500"/>
    </location>
</feature>
<dbReference type="PROSITE" id="PS51257">
    <property type="entry name" value="PROKAR_LIPOPROTEIN"/>
    <property type="match status" value="1"/>
</dbReference>
<proteinExistence type="predicted"/>
<gene>
    <name evidence="2" type="ORF">GCM10010916_44070</name>
</gene>
<organism evidence="2 3">
    <name type="scientific">Paenibacillus abyssi</name>
    <dbReference type="NCBI Taxonomy" id="1340531"/>
    <lineage>
        <taxon>Bacteria</taxon>
        <taxon>Bacillati</taxon>
        <taxon>Bacillota</taxon>
        <taxon>Bacilli</taxon>
        <taxon>Bacillales</taxon>
        <taxon>Paenibacillaceae</taxon>
        <taxon>Paenibacillus</taxon>
    </lineage>
</organism>
<dbReference type="Pfam" id="PF01547">
    <property type="entry name" value="SBP_bac_1"/>
    <property type="match status" value="1"/>
</dbReference>
<protein>
    <submittedName>
        <fullName evidence="2">Sugar ABC transporter substrate-binding protein</fullName>
    </submittedName>
</protein>
<evidence type="ECO:0000259" key="1">
    <source>
        <dbReference type="Pfam" id="PF12010"/>
    </source>
</evidence>
<dbReference type="InterPro" id="IPR022627">
    <property type="entry name" value="DUF3502"/>
</dbReference>
<reference evidence="2" key="1">
    <citation type="journal article" date="2014" name="Int. J. Syst. Evol. Microbiol.">
        <title>Complete genome sequence of Corynebacterium casei LMG S-19264T (=DSM 44701T), isolated from a smear-ripened cheese.</title>
        <authorList>
            <consortium name="US DOE Joint Genome Institute (JGI-PGF)"/>
            <person name="Walter F."/>
            <person name="Albersmeier A."/>
            <person name="Kalinowski J."/>
            <person name="Ruckert C."/>
        </authorList>
    </citation>
    <scope>NUCLEOTIDE SEQUENCE</scope>
    <source>
        <strain evidence="2">CGMCC 1.12987</strain>
    </source>
</reference>
<dbReference type="RefSeq" id="WP_188533238.1">
    <property type="nucleotide sequence ID" value="NZ_BMGR01000018.1"/>
</dbReference>
<evidence type="ECO:0000313" key="3">
    <source>
        <dbReference type="Proteomes" id="UP000644756"/>
    </source>
</evidence>
<dbReference type="InterPro" id="IPR050490">
    <property type="entry name" value="Bact_solute-bd_prot1"/>
</dbReference>
<dbReference type="Pfam" id="PF12010">
    <property type="entry name" value="DUF3502"/>
    <property type="match status" value="1"/>
</dbReference>
<dbReference type="Proteomes" id="UP000644756">
    <property type="component" value="Unassembled WGS sequence"/>
</dbReference>
<dbReference type="EMBL" id="BMGR01000018">
    <property type="protein sequence ID" value="GGG22606.1"/>
    <property type="molecule type" value="Genomic_DNA"/>
</dbReference>
<reference evidence="2" key="2">
    <citation type="submission" date="2020-09" db="EMBL/GenBank/DDBJ databases">
        <authorList>
            <person name="Sun Q."/>
            <person name="Zhou Y."/>
        </authorList>
    </citation>
    <scope>NUCLEOTIDE SEQUENCE</scope>
    <source>
        <strain evidence="2">CGMCC 1.12987</strain>
    </source>
</reference>
<dbReference type="Gene3D" id="3.40.190.10">
    <property type="entry name" value="Periplasmic binding protein-like II"/>
    <property type="match status" value="2"/>
</dbReference>
<dbReference type="PANTHER" id="PTHR43649:SF17">
    <property type="entry name" value="ABC TRANSPORTER SOLUTE BINDING PROTEIN-SUGAR TRANSPORT"/>
    <property type="match status" value="1"/>
</dbReference>
<comment type="caution">
    <text evidence="2">The sequence shown here is derived from an EMBL/GenBank/DDBJ whole genome shotgun (WGS) entry which is preliminary data.</text>
</comment>
<sequence length="504" mass="55624">MRSSRLLGFISILLILSLMLAACSSSNESGNSATAERNGEAASNVESVQLTMAFLNIGNMADMGSVQEEINKITKEKINATVNLMPIDVAAWNQQTNLLLAGNEPLDLIVTSSFFNYSAQVAKGQLVELDELLETYGPEIKNTMDPAIYNGTKIDGKNYGVPSIRDTAADYGMVMRKDIVDKHNIDLSAVKTFEDLEPIFETIKQNEPELTPLVQGSQGQSVVAMMMYPHIDHLGDHLGGLLLDDPELKIVNLFETDIFKEKVELARKWYQAGYILQDAATTQELGTSLVKAGKAFGYFSNMKPGFEQQETNIIGMEMVGVRLSEPVSISNAGNGFMMSIARNSKHPERAMQLMNLLYTDADVMNLLANGIEGKHYVMNEDDTIRKPDGVSESSYQFNQWQIGNNFLTYVWEGTDPQIWELTKEFNQSAKFSKALGFSFNADPVKTEIAAANNVLSQYRVGLESGTLDPSVINEFNDKLKAAGLEKIMAEKQKQIDAWAAASAQ</sequence>
<accession>A0A917G4I9</accession>
<evidence type="ECO:0000313" key="2">
    <source>
        <dbReference type="EMBL" id="GGG22606.1"/>
    </source>
</evidence>
<dbReference type="SUPFAM" id="SSF53850">
    <property type="entry name" value="Periplasmic binding protein-like II"/>
    <property type="match status" value="1"/>
</dbReference>
<name>A0A917G4I9_9BACL</name>